<dbReference type="EMBL" id="JARJCM010000065">
    <property type="protein sequence ID" value="KAJ7033492.1"/>
    <property type="molecule type" value="Genomic_DNA"/>
</dbReference>
<feature type="signal peptide" evidence="1">
    <location>
        <begin position="1"/>
        <end position="20"/>
    </location>
</feature>
<dbReference type="InterPro" id="IPR043708">
    <property type="entry name" value="DUF5648"/>
</dbReference>
<name>A0AAD6SXB8_9AGAR</name>
<reference evidence="3" key="1">
    <citation type="submission" date="2023-03" db="EMBL/GenBank/DDBJ databases">
        <title>Massive genome expansion in bonnet fungi (Mycena s.s.) driven by repeated elements and novel gene families across ecological guilds.</title>
        <authorList>
            <consortium name="Lawrence Berkeley National Laboratory"/>
            <person name="Harder C.B."/>
            <person name="Miyauchi S."/>
            <person name="Viragh M."/>
            <person name="Kuo A."/>
            <person name="Thoen E."/>
            <person name="Andreopoulos B."/>
            <person name="Lu D."/>
            <person name="Skrede I."/>
            <person name="Drula E."/>
            <person name="Henrissat B."/>
            <person name="Morin E."/>
            <person name="Kohler A."/>
            <person name="Barry K."/>
            <person name="LaButti K."/>
            <person name="Morin E."/>
            <person name="Salamov A."/>
            <person name="Lipzen A."/>
            <person name="Mereny Z."/>
            <person name="Hegedus B."/>
            <person name="Baldrian P."/>
            <person name="Stursova M."/>
            <person name="Weitz H."/>
            <person name="Taylor A."/>
            <person name="Grigoriev I.V."/>
            <person name="Nagy L.G."/>
            <person name="Martin F."/>
            <person name="Kauserud H."/>
        </authorList>
    </citation>
    <scope>NUCLEOTIDE SEQUENCE</scope>
    <source>
        <strain evidence="3">CBHHK200</strain>
    </source>
</reference>
<keyword evidence="1" id="KW-0732">Signal</keyword>
<gene>
    <name evidence="3" type="ORF">C8F04DRAFT_1354495</name>
</gene>
<comment type="caution">
    <text evidence="3">The sequence shown here is derived from an EMBL/GenBank/DDBJ whole genome shotgun (WGS) entry which is preliminary data.</text>
</comment>
<evidence type="ECO:0000313" key="3">
    <source>
        <dbReference type="EMBL" id="KAJ7033492.1"/>
    </source>
</evidence>
<accession>A0AAD6SXB8</accession>
<feature type="domain" description="DUF5648" evidence="2">
    <location>
        <begin position="21"/>
        <end position="128"/>
    </location>
</feature>
<protein>
    <recommendedName>
        <fullName evidence="2">DUF5648 domain-containing protein</fullName>
    </recommendedName>
</protein>
<evidence type="ECO:0000259" key="2">
    <source>
        <dbReference type="Pfam" id="PF18885"/>
    </source>
</evidence>
<feature type="chain" id="PRO_5041898807" description="DUF5648 domain-containing protein" evidence="1">
    <location>
        <begin position="21"/>
        <end position="181"/>
    </location>
</feature>
<dbReference type="AlphaFoldDB" id="A0AAD6SXB8"/>
<organism evidence="3 4">
    <name type="scientific">Mycena alexandri</name>
    <dbReference type="NCBI Taxonomy" id="1745969"/>
    <lineage>
        <taxon>Eukaryota</taxon>
        <taxon>Fungi</taxon>
        <taxon>Dikarya</taxon>
        <taxon>Basidiomycota</taxon>
        <taxon>Agaricomycotina</taxon>
        <taxon>Agaricomycetes</taxon>
        <taxon>Agaricomycetidae</taxon>
        <taxon>Agaricales</taxon>
        <taxon>Marasmiineae</taxon>
        <taxon>Mycenaceae</taxon>
        <taxon>Mycena</taxon>
    </lineage>
</organism>
<dbReference type="Proteomes" id="UP001218188">
    <property type="component" value="Unassembled WGS sequence"/>
</dbReference>
<evidence type="ECO:0000313" key="4">
    <source>
        <dbReference type="Proteomes" id="UP001218188"/>
    </source>
</evidence>
<evidence type="ECO:0000256" key="1">
    <source>
        <dbReference type="SAM" id="SignalP"/>
    </source>
</evidence>
<keyword evidence="4" id="KW-1185">Reference proteome</keyword>
<dbReference type="Pfam" id="PF18885">
    <property type="entry name" value="DUF5648"/>
    <property type="match status" value="1"/>
</dbReference>
<proteinExistence type="predicted"/>
<sequence length="181" mass="20299">MKSCLFIFATLLLASSTTDARPTWTETGHTKCPTSSSAVQFSRLFNNNIEDYPLTVNAVEQSRALKRGYEFDGIVARVFRTKQSSTVPLYHVLVGKTQSNFYTTRKHERDVALRGDAKKNVDMGVAAYVFSKRLCGSSPLYRLLNRPTGDYFYTTDEEVKNNAVSDQGYDAPDVAGFVLRQ</sequence>